<reference evidence="9" key="1">
    <citation type="submission" date="2022-11" db="EMBL/GenBank/DDBJ databases">
        <authorList>
            <person name="Morgan W.R."/>
            <person name="Tartar A."/>
        </authorList>
    </citation>
    <scope>NUCLEOTIDE SEQUENCE</scope>
    <source>
        <strain evidence="9">ARSEF 373</strain>
    </source>
</reference>
<evidence type="ECO:0000259" key="8">
    <source>
        <dbReference type="Pfam" id="PF09335"/>
    </source>
</evidence>
<feature type="transmembrane region" description="Helical" evidence="7">
    <location>
        <begin position="213"/>
        <end position="236"/>
    </location>
</feature>
<keyword evidence="4 7" id="KW-1133">Transmembrane helix</keyword>
<feature type="transmembrane region" description="Helical" evidence="7">
    <location>
        <begin position="257"/>
        <end position="277"/>
    </location>
</feature>
<name>A0AAV2YEW4_9STRA</name>
<dbReference type="PANTHER" id="PTHR12677:SF59">
    <property type="entry name" value="GOLGI APPARATUS MEMBRANE PROTEIN TVP38-RELATED"/>
    <property type="match status" value="1"/>
</dbReference>
<dbReference type="InterPro" id="IPR015414">
    <property type="entry name" value="TMEM64"/>
</dbReference>
<dbReference type="InterPro" id="IPR032816">
    <property type="entry name" value="VTT_dom"/>
</dbReference>
<keyword evidence="3 7" id="KW-0812">Transmembrane</keyword>
<evidence type="ECO:0000256" key="1">
    <source>
        <dbReference type="ARBA" id="ARBA00004651"/>
    </source>
</evidence>
<reference evidence="9" key="2">
    <citation type="journal article" date="2023" name="Microbiol Resour">
        <title>Decontamination and Annotation of the Draft Genome Sequence of the Oomycete Lagenidium giganteum ARSEF 373.</title>
        <authorList>
            <person name="Morgan W.R."/>
            <person name="Tartar A."/>
        </authorList>
    </citation>
    <scope>NUCLEOTIDE SEQUENCE</scope>
    <source>
        <strain evidence="9">ARSEF 373</strain>
    </source>
</reference>
<feature type="transmembrane region" description="Helical" evidence="7">
    <location>
        <begin position="103"/>
        <end position="123"/>
    </location>
</feature>
<proteinExistence type="predicted"/>
<evidence type="ECO:0000313" key="9">
    <source>
        <dbReference type="EMBL" id="DAZ93727.1"/>
    </source>
</evidence>
<evidence type="ECO:0000256" key="5">
    <source>
        <dbReference type="ARBA" id="ARBA00023136"/>
    </source>
</evidence>
<feature type="transmembrane region" description="Helical" evidence="7">
    <location>
        <begin position="129"/>
        <end position="159"/>
    </location>
</feature>
<keyword evidence="5 7" id="KW-0472">Membrane</keyword>
<feature type="domain" description="VTT" evidence="8">
    <location>
        <begin position="118"/>
        <end position="236"/>
    </location>
</feature>
<dbReference type="PANTHER" id="PTHR12677">
    <property type="entry name" value="GOLGI APPARATUS MEMBRANE PROTEIN TVP38-RELATED"/>
    <property type="match status" value="1"/>
</dbReference>
<comment type="subcellular location">
    <subcellularLocation>
        <location evidence="1">Cell membrane</location>
        <topology evidence="1">Multi-pass membrane protein</topology>
    </subcellularLocation>
</comment>
<evidence type="ECO:0000313" key="10">
    <source>
        <dbReference type="Proteomes" id="UP001146120"/>
    </source>
</evidence>
<evidence type="ECO:0000256" key="3">
    <source>
        <dbReference type="ARBA" id="ARBA00022692"/>
    </source>
</evidence>
<evidence type="ECO:0000256" key="7">
    <source>
        <dbReference type="SAM" id="Phobius"/>
    </source>
</evidence>
<sequence length="313" mass="34441">MKDGEKASRNDESTVIASAALAEESNPMADAVPTTKRWQRVSLGLAVTATVVALSVVIFHFLHSDKFDRMVQWLQVGAVIYVHSISTDDLTHTHVQANQGAGCLLYVLGFITCIVLCFPSTAFELLAGYIFGFWLGLLLATTGKLTGSVLSFCIGRYLCRQRVRSYMERGHPFFRAFRSLLRKKQVLLVFLTRIAFFPIAMKNYGLSVLEVSFPVFFSAALLTGLPFSLIWVYSGHAAQHLTTLLAHGESLAGSTQIAMLVVGALSALGLLCFIGVYTRRHILAMAEQESHLKDDASELESDSLRDALEEAEK</sequence>
<keyword evidence="10" id="KW-1185">Reference proteome</keyword>
<dbReference type="AlphaFoldDB" id="A0AAV2YEW4"/>
<feature type="transmembrane region" description="Helical" evidence="7">
    <location>
        <begin position="41"/>
        <end position="62"/>
    </location>
</feature>
<accession>A0AAV2YEW4</accession>
<dbReference type="Proteomes" id="UP001146120">
    <property type="component" value="Unassembled WGS sequence"/>
</dbReference>
<protein>
    <recommendedName>
        <fullName evidence="8">VTT domain-containing protein</fullName>
    </recommendedName>
</protein>
<evidence type="ECO:0000256" key="4">
    <source>
        <dbReference type="ARBA" id="ARBA00022989"/>
    </source>
</evidence>
<comment type="caution">
    <text evidence="9">The sequence shown here is derived from an EMBL/GenBank/DDBJ whole genome shotgun (WGS) entry which is preliminary data.</text>
</comment>
<dbReference type="Pfam" id="PF09335">
    <property type="entry name" value="VTT_dom"/>
    <property type="match status" value="1"/>
</dbReference>
<keyword evidence="2" id="KW-1003">Cell membrane</keyword>
<evidence type="ECO:0000256" key="2">
    <source>
        <dbReference type="ARBA" id="ARBA00022475"/>
    </source>
</evidence>
<dbReference type="EMBL" id="DAKRPA010000296">
    <property type="protein sequence ID" value="DAZ93727.1"/>
    <property type="molecule type" value="Genomic_DNA"/>
</dbReference>
<evidence type="ECO:0000256" key="6">
    <source>
        <dbReference type="SAM" id="MobiDB-lite"/>
    </source>
</evidence>
<organism evidence="9 10">
    <name type="scientific">Lagenidium giganteum</name>
    <dbReference type="NCBI Taxonomy" id="4803"/>
    <lineage>
        <taxon>Eukaryota</taxon>
        <taxon>Sar</taxon>
        <taxon>Stramenopiles</taxon>
        <taxon>Oomycota</taxon>
        <taxon>Peronosporomycetes</taxon>
        <taxon>Pythiales</taxon>
        <taxon>Pythiaceae</taxon>
    </lineage>
</organism>
<dbReference type="GO" id="GO:0005886">
    <property type="term" value="C:plasma membrane"/>
    <property type="evidence" value="ECO:0007669"/>
    <property type="project" value="UniProtKB-SubCell"/>
</dbReference>
<gene>
    <name evidence="9" type="ORF">N0F65_009653</name>
</gene>
<feature type="region of interest" description="Disordered" evidence="6">
    <location>
        <begin position="293"/>
        <end position="313"/>
    </location>
</feature>